<sequence length="421" mass="47814">MFSISTPQQYAHLSVEHDLAVPLQLNDEELIRPASRWTLRHLIAYRLLVNPEKGFLDTFKPDHDQQCPVCIGTGDHLQQHLDHEKTTALTEDPCPANLFKAKESELMQLQHGAFWVSLARAMRLEQLGERNHPNRDRKAVERPDFVNPTTIIKGSSSPTRPSSSEFELSMGDFDEDQHDNRRSKPEEVTVHLVMTFLQHSLCLCLMQDPNALTEVRVRIERVKTDACINSLHATTAEDDGGICRMRWRTIGWSMENPYFALIEAKRTFQRLHIDDKSGEIHPIVSNETLAQCFGEAIVAWTANRQLLGQDYRRCSVFLIAAASTFVRFVHFQFGSHYADLLDATDAEAQEALIADGEKDTYVQMRSSKWLNLQTSQGRRIALCHVLALLRWHGEHSFGAEMAQTSMAPGDSDTSMDETDSE</sequence>
<evidence type="ECO:0000313" key="3">
    <source>
        <dbReference type="Proteomes" id="UP000054481"/>
    </source>
</evidence>
<dbReference type="EMBL" id="KQ030511">
    <property type="protein sequence ID" value="KJZ76407.1"/>
    <property type="molecule type" value="Genomic_DNA"/>
</dbReference>
<dbReference type="OrthoDB" id="4646997at2759"/>
<gene>
    <name evidence="2" type="ORF">HIM_04136</name>
</gene>
<dbReference type="AlphaFoldDB" id="A0A0F8A1Q5"/>
<feature type="compositionally biased region" description="Low complexity" evidence="1">
    <location>
        <begin position="155"/>
        <end position="164"/>
    </location>
</feature>
<evidence type="ECO:0000256" key="1">
    <source>
        <dbReference type="SAM" id="MobiDB-lite"/>
    </source>
</evidence>
<accession>A0A0F8A1Q5</accession>
<protein>
    <submittedName>
        <fullName evidence="2">Uncharacterized protein</fullName>
    </submittedName>
</protein>
<feature type="compositionally biased region" description="Basic and acidic residues" evidence="1">
    <location>
        <begin position="128"/>
        <end position="144"/>
    </location>
</feature>
<feature type="region of interest" description="Disordered" evidence="1">
    <location>
        <begin position="128"/>
        <end position="184"/>
    </location>
</feature>
<evidence type="ECO:0000313" key="2">
    <source>
        <dbReference type="EMBL" id="KJZ76407.1"/>
    </source>
</evidence>
<dbReference type="Proteomes" id="UP000054481">
    <property type="component" value="Unassembled WGS sequence"/>
</dbReference>
<proteinExistence type="predicted"/>
<reference evidence="2 3" key="1">
    <citation type="journal article" date="2014" name="Genome Biol. Evol.">
        <title>Comparative genomics and transcriptomics analyses reveal divergent lifestyle features of nematode endoparasitic fungus Hirsutella minnesotensis.</title>
        <authorList>
            <person name="Lai Y."/>
            <person name="Liu K."/>
            <person name="Zhang X."/>
            <person name="Zhang X."/>
            <person name="Li K."/>
            <person name="Wang N."/>
            <person name="Shu C."/>
            <person name="Wu Y."/>
            <person name="Wang C."/>
            <person name="Bushley K.E."/>
            <person name="Xiang M."/>
            <person name="Liu X."/>
        </authorList>
    </citation>
    <scope>NUCLEOTIDE SEQUENCE [LARGE SCALE GENOMIC DNA]</scope>
    <source>
        <strain evidence="2 3">3608</strain>
    </source>
</reference>
<organism evidence="2 3">
    <name type="scientific">Hirsutella minnesotensis 3608</name>
    <dbReference type="NCBI Taxonomy" id="1043627"/>
    <lineage>
        <taxon>Eukaryota</taxon>
        <taxon>Fungi</taxon>
        <taxon>Dikarya</taxon>
        <taxon>Ascomycota</taxon>
        <taxon>Pezizomycotina</taxon>
        <taxon>Sordariomycetes</taxon>
        <taxon>Hypocreomycetidae</taxon>
        <taxon>Hypocreales</taxon>
        <taxon>Ophiocordycipitaceae</taxon>
        <taxon>Hirsutella</taxon>
    </lineage>
</organism>
<name>A0A0F8A1Q5_9HYPO</name>
<keyword evidence="3" id="KW-1185">Reference proteome</keyword>